<dbReference type="InterPro" id="IPR042100">
    <property type="entry name" value="Bug_dom1"/>
</dbReference>
<comment type="caution">
    <text evidence="2">The sequence shown here is derived from an EMBL/GenBank/DDBJ whole genome shotgun (WGS) entry which is preliminary data.</text>
</comment>
<accession>A0ABU9CAY8</accession>
<dbReference type="CDD" id="cd07012">
    <property type="entry name" value="PBP2_Bug_TTT"/>
    <property type="match status" value="1"/>
</dbReference>
<dbReference type="RefSeq" id="WP_341408708.1">
    <property type="nucleotide sequence ID" value="NZ_JBBUTH010000001.1"/>
</dbReference>
<dbReference type="Pfam" id="PF03401">
    <property type="entry name" value="TctC"/>
    <property type="match status" value="1"/>
</dbReference>
<gene>
    <name evidence="2" type="ORF">AACH10_02165</name>
</gene>
<dbReference type="SUPFAM" id="SSF53850">
    <property type="entry name" value="Periplasmic binding protein-like II"/>
    <property type="match status" value="1"/>
</dbReference>
<dbReference type="Proteomes" id="UP001365405">
    <property type="component" value="Unassembled WGS sequence"/>
</dbReference>
<evidence type="ECO:0000313" key="3">
    <source>
        <dbReference type="Proteomes" id="UP001365405"/>
    </source>
</evidence>
<evidence type="ECO:0000313" key="2">
    <source>
        <dbReference type="EMBL" id="MEK8049034.1"/>
    </source>
</evidence>
<sequence length="350" mass="36868">MHDDAPRPTGPASDDTCAAAAGLRRRQLLGAATAVAGAALLPAAGVRAQGGWPSKPVRVVVPFPPGGLTDAYARAYCEALTRKFGQSFVVDNKTGAGGTLGAAEVAKAAPDGHTLIISTSGPLWQAKALYKKLSYTPVKDFDPIALFPSGALLLAVNDKVPVKTTRELVAHARKNPVAWGTYGAGSWAHMLGDALNKQEKLDMVIAHYRGEAPMVVDLVSGQIQAAVGSVQGLLPHIQKGTLRAVAATGRARTPKLPELSTLAEQGFSAPVYTMEGWLPFAAPAGTPRDILDKLAEAVREASASQRMKDLREQFGIPLMPMAQPAEVRKEWDGDSAEWIALATSLNISLD</sequence>
<evidence type="ECO:0000256" key="1">
    <source>
        <dbReference type="ARBA" id="ARBA00006987"/>
    </source>
</evidence>
<dbReference type="PANTHER" id="PTHR42928:SF5">
    <property type="entry name" value="BLR1237 PROTEIN"/>
    <property type="match status" value="1"/>
</dbReference>
<name>A0ABU9CAY8_9BURK</name>
<protein>
    <submittedName>
        <fullName evidence="2">Tripartite tricarboxylate transporter substrate binding protein</fullName>
    </submittedName>
</protein>
<comment type="similarity">
    <text evidence="1">Belongs to the UPF0065 (bug) family.</text>
</comment>
<organism evidence="2 3">
    <name type="scientific">Pseudaquabacterium inlustre</name>
    <dbReference type="NCBI Taxonomy" id="2984192"/>
    <lineage>
        <taxon>Bacteria</taxon>
        <taxon>Pseudomonadati</taxon>
        <taxon>Pseudomonadota</taxon>
        <taxon>Betaproteobacteria</taxon>
        <taxon>Burkholderiales</taxon>
        <taxon>Sphaerotilaceae</taxon>
        <taxon>Pseudaquabacterium</taxon>
    </lineage>
</organism>
<proteinExistence type="inferred from homology"/>
<dbReference type="EMBL" id="JBBUTH010000001">
    <property type="protein sequence ID" value="MEK8049034.1"/>
    <property type="molecule type" value="Genomic_DNA"/>
</dbReference>
<reference evidence="2 3" key="1">
    <citation type="submission" date="2024-04" db="EMBL/GenBank/DDBJ databases">
        <title>Novel species of the genus Ideonella isolated from streams.</title>
        <authorList>
            <person name="Lu H."/>
        </authorList>
    </citation>
    <scope>NUCLEOTIDE SEQUENCE [LARGE SCALE GENOMIC DNA]</scope>
    <source>
        <strain evidence="2 3">DXS22W</strain>
    </source>
</reference>
<dbReference type="Gene3D" id="3.40.190.150">
    <property type="entry name" value="Bordetella uptake gene, domain 1"/>
    <property type="match status" value="1"/>
</dbReference>
<dbReference type="PIRSF" id="PIRSF017082">
    <property type="entry name" value="YflP"/>
    <property type="match status" value="1"/>
</dbReference>
<dbReference type="InterPro" id="IPR005064">
    <property type="entry name" value="BUG"/>
</dbReference>
<dbReference type="Gene3D" id="3.40.190.10">
    <property type="entry name" value="Periplasmic binding protein-like II"/>
    <property type="match status" value="1"/>
</dbReference>
<dbReference type="InterPro" id="IPR006311">
    <property type="entry name" value="TAT_signal"/>
</dbReference>
<dbReference type="PROSITE" id="PS51318">
    <property type="entry name" value="TAT"/>
    <property type="match status" value="1"/>
</dbReference>
<dbReference type="PANTHER" id="PTHR42928">
    <property type="entry name" value="TRICARBOXYLATE-BINDING PROTEIN"/>
    <property type="match status" value="1"/>
</dbReference>
<keyword evidence="3" id="KW-1185">Reference proteome</keyword>